<feature type="transmembrane region" description="Helical" evidence="1">
    <location>
        <begin position="110"/>
        <end position="135"/>
    </location>
</feature>
<dbReference type="OrthoDB" id="2428213at2"/>
<reference evidence="3" key="1">
    <citation type="submission" date="2015-07" db="EMBL/GenBank/DDBJ databases">
        <title>Fjat-14235 jcm11544.</title>
        <authorList>
            <person name="Liu B."/>
            <person name="Wang J."/>
            <person name="Zhu Y."/>
            <person name="Liu G."/>
            <person name="Chen Q."/>
            <person name="Chen Z."/>
            <person name="Lan J."/>
            <person name="Che J."/>
            <person name="Ge C."/>
            <person name="Shi H."/>
            <person name="Pan Z."/>
            <person name="Liu X."/>
        </authorList>
    </citation>
    <scope>NUCLEOTIDE SEQUENCE [LARGE SCALE GENOMIC DNA]</scope>
    <source>
        <strain evidence="3">JCM 11544</strain>
    </source>
</reference>
<accession>A0A0M0G6L2</accession>
<proteinExistence type="predicted"/>
<comment type="caution">
    <text evidence="2">The sequence shown here is derived from an EMBL/GenBank/DDBJ whole genome shotgun (WGS) entry which is preliminary data.</text>
</comment>
<dbReference type="Proteomes" id="UP000037405">
    <property type="component" value="Unassembled WGS sequence"/>
</dbReference>
<protein>
    <recommendedName>
        <fullName evidence="4">DUF4181 domain-containing protein</fullName>
    </recommendedName>
</protein>
<feature type="transmembrane region" description="Helical" evidence="1">
    <location>
        <begin position="6"/>
        <end position="30"/>
    </location>
</feature>
<keyword evidence="3" id="KW-1185">Reference proteome</keyword>
<dbReference type="EMBL" id="LGUE01000004">
    <property type="protein sequence ID" value="KON85061.1"/>
    <property type="molecule type" value="Genomic_DNA"/>
</dbReference>
<feature type="transmembrane region" description="Helical" evidence="1">
    <location>
        <begin position="51"/>
        <end position="70"/>
    </location>
</feature>
<name>A0A0M0G6L2_9BACI</name>
<keyword evidence="1" id="KW-0472">Membrane</keyword>
<keyword evidence="1" id="KW-1133">Transmembrane helix</keyword>
<feature type="transmembrane region" description="Helical" evidence="1">
    <location>
        <begin position="76"/>
        <end position="98"/>
    </location>
</feature>
<dbReference type="AlphaFoldDB" id="A0A0M0G6L2"/>
<gene>
    <name evidence="2" type="ORF">AF331_13830</name>
</gene>
<dbReference type="Pfam" id="PF13789">
    <property type="entry name" value="DUF4181"/>
    <property type="match status" value="1"/>
</dbReference>
<sequence>MASMALVLLVLFVFAALYMVVQWALGKWLHLESRRKFPTFYNETHWKWHKIMCWVSLGILMSSFIWVMILQGGDESLWFVLLFAMFASITIPELCRAYMEWKYSEQRKEYIRVLLSVAYLLSFMMILYVTDFFWIS</sequence>
<dbReference type="InterPro" id="IPR025441">
    <property type="entry name" value="DUF4181"/>
</dbReference>
<dbReference type="PATRIC" id="fig|189381.12.peg.2832"/>
<evidence type="ECO:0000313" key="2">
    <source>
        <dbReference type="EMBL" id="KON85061.1"/>
    </source>
</evidence>
<organism evidence="2 3">
    <name type="scientific">Rossellomorea marisflavi</name>
    <dbReference type="NCBI Taxonomy" id="189381"/>
    <lineage>
        <taxon>Bacteria</taxon>
        <taxon>Bacillati</taxon>
        <taxon>Bacillota</taxon>
        <taxon>Bacilli</taxon>
        <taxon>Bacillales</taxon>
        <taxon>Bacillaceae</taxon>
        <taxon>Rossellomorea</taxon>
    </lineage>
</organism>
<evidence type="ECO:0000256" key="1">
    <source>
        <dbReference type="SAM" id="Phobius"/>
    </source>
</evidence>
<evidence type="ECO:0008006" key="4">
    <source>
        <dbReference type="Google" id="ProtNLM"/>
    </source>
</evidence>
<keyword evidence="1" id="KW-0812">Transmembrane</keyword>
<evidence type="ECO:0000313" key="3">
    <source>
        <dbReference type="Proteomes" id="UP000037405"/>
    </source>
</evidence>
<dbReference type="RefSeq" id="WP_053428663.1">
    <property type="nucleotide sequence ID" value="NZ_JAUKEI010000002.1"/>
</dbReference>